<dbReference type="Pfam" id="PF00441">
    <property type="entry name" value="Acyl-CoA_dh_1"/>
    <property type="match status" value="2"/>
</dbReference>
<evidence type="ECO:0000313" key="10">
    <source>
        <dbReference type="Proteomes" id="UP000198802"/>
    </source>
</evidence>
<keyword evidence="5" id="KW-0560">Oxidoreductase</keyword>
<keyword evidence="10" id="KW-1185">Reference proteome</keyword>
<dbReference type="Proteomes" id="UP000198802">
    <property type="component" value="Unassembled WGS sequence"/>
</dbReference>
<feature type="domain" description="Acyl-CoA dehydrogenase/oxidase C-terminal" evidence="6">
    <location>
        <begin position="568"/>
        <end position="710"/>
    </location>
</feature>
<evidence type="ECO:0000256" key="5">
    <source>
        <dbReference type="ARBA" id="ARBA00023002"/>
    </source>
</evidence>
<name>A0A0S4QNA2_9ACTN</name>
<dbReference type="SUPFAM" id="SSF56645">
    <property type="entry name" value="Acyl-CoA dehydrogenase NM domain-like"/>
    <property type="match status" value="2"/>
</dbReference>
<organism evidence="9 10">
    <name type="scientific">Parafrankia irregularis</name>
    <dbReference type="NCBI Taxonomy" id="795642"/>
    <lineage>
        <taxon>Bacteria</taxon>
        <taxon>Bacillati</taxon>
        <taxon>Actinomycetota</taxon>
        <taxon>Actinomycetes</taxon>
        <taxon>Frankiales</taxon>
        <taxon>Frankiaceae</taxon>
        <taxon>Parafrankia</taxon>
    </lineage>
</organism>
<dbReference type="Gene3D" id="1.20.140.10">
    <property type="entry name" value="Butyryl-CoA Dehydrogenase, subunit A, domain 3"/>
    <property type="match status" value="2"/>
</dbReference>
<dbReference type="InterPro" id="IPR052161">
    <property type="entry name" value="Mycobact_Acyl-CoA_DH"/>
</dbReference>
<dbReference type="AlphaFoldDB" id="A0A0S4QNA2"/>
<proteinExistence type="inferred from homology"/>
<evidence type="ECO:0000256" key="1">
    <source>
        <dbReference type="ARBA" id="ARBA00001974"/>
    </source>
</evidence>
<dbReference type="SUPFAM" id="SSF47203">
    <property type="entry name" value="Acyl-CoA dehydrogenase C-terminal domain-like"/>
    <property type="match status" value="2"/>
</dbReference>
<dbReference type="InterPro" id="IPR013786">
    <property type="entry name" value="AcylCoA_DH/ox_N"/>
</dbReference>
<protein>
    <recommendedName>
        <fullName evidence="11">Acyl-CoA dehydrogenase</fullName>
    </recommendedName>
</protein>
<evidence type="ECO:0000259" key="7">
    <source>
        <dbReference type="Pfam" id="PF02770"/>
    </source>
</evidence>
<reference evidence="10" key="1">
    <citation type="submission" date="2015-11" db="EMBL/GenBank/DDBJ databases">
        <authorList>
            <person name="Varghese N."/>
        </authorList>
    </citation>
    <scope>NUCLEOTIDE SEQUENCE [LARGE SCALE GENOMIC DNA]</scope>
    <source>
        <strain evidence="10">DSM 45899</strain>
    </source>
</reference>
<dbReference type="Gene3D" id="2.40.110.10">
    <property type="entry name" value="Butyryl-CoA Dehydrogenase, subunit A, domain 2"/>
    <property type="match status" value="1"/>
</dbReference>
<dbReference type="EMBL" id="FAOZ01000008">
    <property type="protein sequence ID" value="CUU56697.1"/>
    <property type="molecule type" value="Genomic_DNA"/>
</dbReference>
<dbReference type="InterPro" id="IPR036250">
    <property type="entry name" value="AcylCo_DH-like_C"/>
</dbReference>
<evidence type="ECO:0000256" key="2">
    <source>
        <dbReference type="ARBA" id="ARBA00009347"/>
    </source>
</evidence>
<dbReference type="InterPro" id="IPR009100">
    <property type="entry name" value="AcylCoA_DH/oxidase_NM_dom_sf"/>
</dbReference>
<evidence type="ECO:0008006" key="11">
    <source>
        <dbReference type="Google" id="ProtNLM"/>
    </source>
</evidence>
<gene>
    <name evidence="9" type="ORF">Ga0074812_108225</name>
</gene>
<dbReference type="InterPro" id="IPR009075">
    <property type="entry name" value="AcylCo_DH/oxidase_C"/>
</dbReference>
<dbReference type="GO" id="GO:0016627">
    <property type="term" value="F:oxidoreductase activity, acting on the CH-CH group of donors"/>
    <property type="evidence" value="ECO:0007669"/>
    <property type="project" value="InterPro"/>
</dbReference>
<dbReference type="PANTHER" id="PTHR43292:SF4">
    <property type="entry name" value="ACYL-COA DEHYDROGENASE FADE34"/>
    <property type="match status" value="1"/>
</dbReference>
<evidence type="ECO:0000259" key="8">
    <source>
        <dbReference type="Pfam" id="PF02771"/>
    </source>
</evidence>
<comment type="similarity">
    <text evidence="2">Belongs to the acyl-CoA dehydrogenase family.</text>
</comment>
<dbReference type="Gene3D" id="1.10.540.10">
    <property type="entry name" value="Acyl-CoA dehydrogenase/oxidase, N-terminal domain"/>
    <property type="match status" value="2"/>
</dbReference>
<keyword evidence="3" id="KW-0285">Flavoprotein</keyword>
<dbReference type="InterPro" id="IPR006091">
    <property type="entry name" value="Acyl-CoA_Oxase/DH_mid-dom"/>
</dbReference>
<dbReference type="InterPro" id="IPR037069">
    <property type="entry name" value="AcylCoA_DH/ox_N_sf"/>
</dbReference>
<dbReference type="FunFam" id="2.40.110.10:FF:000011">
    <property type="entry name" value="Acyl-CoA dehydrogenase FadE34"/>
    <property type="match status" value="1"/>
</dbReference>
<dbReference type="Pfam" id="PF02771">
    <property type="entry name" value="Acyl-CoA_dh_N"/>
    <property type="match status" value="1"/>
</dbReference>
<dbReference type="GO" id="GO:0005886">
    <property type="term" value="C:plasma membrane"/>
    <property type="evidence" value="ECO:0007669"/>
    <property type="project" value="TreeGrafter"/>
</dbReference>
<accession>A0A0S4QNA2</accession>
<feature type="domain" description="Acyl-CoA dehydrogenase/oxidase N-terminal" evidence="8">
    <location>
        <begin position="6"/>
        <end position="117"/>
    </location>
</feature>
<keyword evidence="4" id="KW-0274">FAD</keyword>
<evidence type="ECO:0000313" key="9">
    <source>
        <dbReference type="EMBL" id="CUU56697.1"/>
    </source>
</evidence>
<comment type="cofactor">
    <cofactor evidence="1">
        <name>FAD</name>
        <dbReference type="ChEBI" id="CHEBI:57692"/>
    </cofactor>
</comment>
<feature type="domain" description="Acyl-CoA dehydrogenase/oxidase C-terminal" evidence="6">
    <location>
        <begin position="212"/>
        <end position="329"/>
    </location>
</feature>
<evidence type="ECO:0000256" key="4">
    <source>
        <dbReference type="ARBA" id="ARBA00022827"/>
    </source>
</evidence>
<feature type="domain" description="Acyl-CoA oxidase/dehydrogenase middle" evidence="7">
    <location>
        <begin position="462"/>
        <end position="556"/>
    </location>
</feature>
<dbReference type="GO" id="GO:0050660">
    <property type="term" value="F:flavin adenine dinucleotide binding"/>
    <property type="evidence" value="ECO:0007669"/>
    <property type="project" value="InterPro"/>
</dbReference>
<sequence length="719" mass="74773">MAIAISDEHQEIARTTRACLESHGARAAGRELLNAPPTTVPDFWKGLASLGLLGLHLPEEFGGGGAGLPELVAVVEELGRALAPGPVLPTLAVSAVIAAKGSPDLRARLLPGLAGGETVAAIGLGGTLTRGGDVLTGDAGAVLGGALAEIVLVAVGDDLMLISTAASGVTVEVPASNLDRSRPSARLRLDNVPIATDAVLAGARPFAQALVRTLVAAEAVGGAHECVTAATEYAKVREQFGRTIGTFQAVKHHLANMLVAAELGTAATWDAARAAAGSQDEFVLAAAAAAALAMPAFVTNAERNTQLHGGIGFTWEHDAHLLQRRAVVLSALFSPIAAAADVTRLSAAGVTRSTALDLPPEVEAERPRVRRLAAELAALPAAEQRQRLIETGYVQPHWPKPWGIEAPAGLQLVIEEEFGAAGVARVNLSITGWVILTLIQHGSSDQVERWVRAALAGDEIWCQLFSEPAAGSDAAAVRTSAVRADGGWVVNGQKVWTSDAHRARWGLATVRTERGAGKHQGITTLVIDMTAPGVEIRPLRQSTGDSMFNEVFFTDVFVPDADVVGVPGAGWTVARATLGNERVSLGGSVDMMGSVDYLDLYRAHGHRLPGAESRIGAHLAENLALRQLNLRRAERAVAGGAPGPEGNITKLVVAEHAQRTATLAADLVGEQTAFSDELGGVGWRQLISRAATIAGGTSEIARNQIAERILGLPRDPLAI</sequence>
<dbReference type="InterPro" id="IPR046373">
    <property type="entry name" value="Acyl-CoA_Oxase/DH_mid-dom_sf"/>
</dbReference>
<dbReference type="Pfam" id="PF02770">
    <property type="entry name" value="Acyl-CoA_dh_M"/>
    <property type="match status" value="1"/>
</dbReference>
<dbReference type="RefSeq" id="WP_091277373.1">
    <property type="nucleotide sequence ID" value="NZ_FAOZ01000008.1"/>
</dbReference>
<evidence type="ECO:0000256" key="3">
    <source>
        <dbReference type="ARBA" id="ARBA00022630"/>
    </source>
</evidence>
<evidence type="ECO:0000259" key="6">
    <source>
        <dbReference type="Pfam" id="PF00441"/>
    </source>
</evidence>
<dbReference type="PANTHER" id="PTHR43292">
    <property type="entry name" value="ACYL-COA DEHYDROGENASE"/>
    <property type="match status" value="1"/>
</dbReference>